<reference evidence="1 2" key="1">
    <citation type="submission" date="2020-08" db="EMBL/GenBank/DDBJ databases">
        <title>Croceimicrobium hydrocarbonivorans gen. nov., sp. nov., a novel marine bacterium isolated from a bacterial consortium that degrades polyethylene terephthalate.</title>
        <authorList>
            <person name="Liu R."/>
        </authorList>
    </citation>
    <scope>NUCLEOTIDE SEQUENCE [LARGE SCALE GENOMIC DNA]</scope>
    <source>
        <strain evidence="1 2">A20-9</strain>
    </source>
</reference>
<protein>
    <submittedName>
        <fullName evidence="1">Uncharacterized protein</fullName>
    </submittedName>
</protein>
<organism evidence="1 2">
    <name type="scientific">Croceimicrobium hydrocarbonivorans</name>
    <dbReference type="NCBI Taxonomy" id="2761580"/>
    <lineage>
        <taxon>Bacteria</taxon>
        <taxon>Pseudomonadati</taxon>
        <taxon>Bacteroidota</taxon>
        <taxon>Flavobacteriia</taxon>
        <taxon>Flavobacteriales</taxon>
        <taxon>Owenweeksiaceae</taxon>
        <taxon>Croceimicrobium</taxon>
    </lineage>
</organism>
<dbReference type="AlphaFoldDB" id="A0A7H0VDZ3"/>
<accession>A0A7H0VDZ3</accession>
<dbReference type="KEGG" id="chyd:H4K34_16435"/>
<gene>
    <name evidence="1" type="ORF">H4K34_16435</name>
</gene>
<proteinExistence type="predicted"/>
<dbReference type="Proteomes" id="UP000516305">
    <property type="component" value="Chromosome"/>
</dbReference>
<dbReference type="RefSeq" id="WP_210758477.1">
    <property type="nucleotide sequence ID" value="NZ_CP060139.1"/>
</dbReference>
<evidence type="ECO:0000313" key="1">
    <source>
        <dbReference type="EMBL" id="QNR23941.1"/>
    </source>
</evidence>
<name>A0A7H0VDZ3_9FLAO</name>
<sequence>MKNSYPLIIGFLVLSVGFLNAHPTGNLCVFQDQAYWSYIEPVDDQEHHACIWRMDSTGKKSLFRQSKYAASDFMLQNADTALYILERRYLSSQDIFELRLFKYEGQGPAQLIWDWFRDPLRVGEAGFKMLSDQELLFVRYPSLFRLKKQGEPQLDPSISDTLHKMRAVGPNQILFGGDFYAWLRSDEGQLLQDWPIIGDPNADATKAPMGRNSIFGMDYHKGHLLIAYWGKRQFLIYDPKGKSRILLQHKDPYTPHWVCFWDKKALLFASALYWDGRTPEPRLVVSGW</sequence>
<evidence type="ECO:0000313" key="2">
    <source>
        <dbReference type="Proteomes" id="UP000516305"/>
    </source>
</evidence>
<keyword evidence="2" id="KW-1185">Reference proteome</keyword>
<dbReference type="EMBL" id="CP060139">
    <property type="protein sequence ID" value="QNR23941.1"/>
    <property type="molecule type" value="Genomic_DNA"/>
</dbReference>